<dbReference type="PANTHER" id="PTHR46496:SF4">
    <property type="entry name" value="ZEAXANTHIN EPOXIDASE"/>
    <property type="match status" value="1"/>
</dbReference>
<dbReference type="PRINTS" id="PR00420">
    <property type="entry name" value="RNGMNOXGNASE"/>
</dbReference>
<dbReference type="Gene3D" id="3.50.50.60">
    <property type="entry name" value="FAD/NAD(P)-binding domain"/>
    <property type="match status" value="3"/>
</dbReference>
<dbReference type="AlphaFoldDB" id="A0A835SW43"/>
<dbReference type="InterPro" id="IPR036188">
    <property type="entry name" value="FAD/NAD-bd_sf"/>
</dbReference>
<dbReference type="GO" id="GO:0071949">
    <property type="term" value="F:FAD binding"/>
    <property type="evidence" value="ECO:0007669"/>
    <property type="project" value="InterPro"/>
</dbReference>
<dbReference type="Gene3D" id="3.30.9.30">
    <property type="match status" value="1"/>
</dbReference>
<protein>
    <recommendedName>
        <fullName evidence="2">FAD-binding domain-containing protein</fullName>
    </recommendedName>
</protein>
<evidence type="ECO:0000256" key="1">
    <source>
        <dbReference type="SAM" id="MobiDB-lite"/>
    </source>
</evidence>
<reference evidence="3" key="1">
    <citation type="journal article" date="2020" name="bioRxiv">
        <title>Comparative genomics of Chlamydomonas.</title>
        <authorList>
            <person name="Craig R.J."/>
            <person name="Hasan A.R."/>
            <person name="Ness R.W."/>
            <person name="Keightley P.D."/>
        </authorList>
    </citation>
    <scope>NUCLEOTIDE SEQUENCE</scope>
    <source>
        <strain evidence="3">SAG 7.73</strain>
    </source>
</reference>
<organism evidence="3 4">
    <name type="scientific">Chlamydomonas incerta</name>
    <dbReference type="NCBI Taxonomy" id="51695"/>
    <lineage>
        <taxon>Eukaryota</taxon>
        <taxon>Viridiplantae</taxon>
        <taxon>Chlorophyta</taxon>
        <taxon>core chlorophytes</taxon>
        <taxon>Chlorophyceae</taxon>
        <taxon>CS clade</taxon>
        <taxon>Chlamydomonadales</taxon>
        <taxon>Chlamydomonadaceae</taxon>
        <taxon>Chlamydomonas</taxon>
    </lineage>
</organism>
<evidence type="ECO:0000313" key="3">
    <source>
        <dbReference type="EMBL" id="KAG2426951.1"/>
    </source>
</evidence>
<name>A0A835SW43_CHLIN</name>
<feature type="region of interest" description="Disordered" evidence="1">
    <location>
        <begin position="522"/>
        <end position="560"/>
    </location>
</feature>
<gene>
    <name evidence="3" type="ORF">HXX76_012736</name>
</gene>
<evidence type="ECO:0000259" key="2">
    <source>
        <dbReference type="Pfam" id="PF01494"/>
    </source>
</evidence>
<sequence>MTNLSGASEAPAISGNATPESVDVAIIGGGLGGLALAAGLRRRGIDAHVFEAAPRLRNETSTMISLGPNAWVALQELHPDLPADLRWRGVEDCQVITRLRPPPGCGLEPTTIDRPGAATRLTTIRWAETQDALALLVPDEVVHCDHAAAGYTEEWGPAAEVGAEAAAGSGSGCGGAEEGAASVEAAAAAGRGPARSVLVHFRGGQPSVRAKLAVGADGIFSAIRAAMHPHEPPPRYLGHMNWNCLLHNPGGNTVVDAHKPGQVIFTSDGAVSASERREPSLMSYVCDAGGGYTFWQVRMQYEQPSFTVDLLRRQQREQEGRPQQQEEAEQEEQDNGGADEGSANVIIGGGGAGRRGRGGMGVPGSKARCLERLKAAGWDPMVPLVAATPEAAVFERALYDRLPLAEGQWAAPGRRVVLLGDSAHGMHPGPGQGARSAFEDAHQLALALEALWPDVPAAVERYLRARVTRANRVQRFASESCGLAAVRQAAAPPGLSPAQLWDRSFEFRAWFDQYPANMHGDPASTYWKPPPPSLSSEAAAAEAEAAAEGAAGGEGEAVEKEGEVPALAARKEEAAAAAAGTDGADLVSGGDGIGTTDVKADGAVVQVRVVAHDGGCNGRAAGAADGEGEDATGGGGGGAKVAAKGQGPAAGGGGGGGVQVTLAVVQAV</sequence>
<feature type="domain" description="FAD-binding" evidence="2">
    <location>
        <begin position="415"/>
        <end position="476"/>
    </location>
</feature>
<proteinExistence type="predicted"/>
<dbReference type="SUPFAM" id="SSF51905">
    <property type="entry name" value="FAD/NAD(P)-binding domain"/>
    <property type="match status" value="1"/>
</dbReference>
<dbReference type="Pfam" id="PF13450">
    <property type="entry name" value="NAD_binding_8"/>
    <property type="match status" value="1"/>
</dbReference>
<dbReference type="EMBL" id="JAEHOC010000044">
    <property type="protein sequence ID" value="KAG2426951.1"/>
    <property type="molecule type" value="Genomic_DNA"/>
</dbReference>
<feature type="region of interest" description="Disordered" evidence="1">
    <location>
        <begin position="621"/>
        <end position="655"/>
    </location>
</feature>
<dbReference type="PANTHER" id="PTHR46496">
    <property type="match status" value="1"/>
</dbReference>
<feature type="compositionally biased region" description="Gly residues" evidence="1">
    <location>
        <begin position="347"/>
        <end position="362"/>
    </location>
</feature>
<evidence type="ECO:0000313" key="4">
    <source>
        <dbReference type="Proteomes" id="UP000650467"/>
    </source>
</evidence>
<dbReference type="Pfam" id="PF01494">
    <property type="entry name" value="FAD_binding_3"/>
    <property type="match status" value="1"/>
</dbReference>
<keyword evidence="4" id="KW-1185">Reference proteome</keyword>
<feature type="compositionally biased region" description="Low complexity" evidence="1">
    <location>
        <begin position="537"/>
        <end position="549"/>
    </location>
</feature>
<dbReference type="InterPro" id="IPR002938">
    <property type="entry name" value="FAD-bd"/>
</dbReference>
<accession>A0A835SW43</accession>
<dbReference type="OrthoDB" id="2017073at2759"/>
<feature type="region of interest" description="Disordered" evidence="1">
    <location>
        <begin position="315"/>
        <end position="362"/>
    </location>
</feature>
<dbReference type="Proteomes" id="UP000650467">
    <property type="component" value="Unassembled WGS sequence"/>
</dbReference>
<comment type="caution">
    <text evidence="3">The sequence shown here is derived from an EMBL/GenBank/DDBJ whole genome shotgun (WGS) entry which is preliminary data.</text>
</comment>